<protein>
    <submittedName>
        <fullName evidence="1">Uncharacterized protein</fullName>
    </submittedName>
</protein>
<name>A0A0C2IX07_THEKT</name>
<dbReference type="EMBL" id="JWZT01005339">
    <property type="protein sequence ID" value="KII61412.1"/>
    <property type="molecule type" value="Genomic_DNA"/>
</dbReference>
<dbReference type="AlphaFoldDB" id="A0A0C2IX07"/>
<sequence>MLLGPMRCLLGCKRPRRSKRVHECPEEMTAMKNCREATCQGGLEGALKRSLFLTRTLCSASRPLLTLCEVSPEAPATGGLASPRVRKTELGYFATHAVAWS</sequence>
<organism evidence="1 2">
    <name type="scientific">Thelohanellus kitauei</name>
    <name type="common">Myxosporean</name>
    <dbReference type="NCBI Taxonomy" id="669202"/>
    <lineage>
        <taxon>Eukaryota</taxon>
        <taxon>Metazoa</taxon>
        <taxon>Cnidaria</taxon>
        <taxon>Myxozoa</taxon>
        <taxon>Myxosporea</taxon>
        <taxon>Bivalvulida</taxon>
        <taxon>Platysporina</taxon>
        <taxon>Myxobolidae</taxon>
        <taxon>Thelohanellus</taxon>
    </lineage>
</organism>
<accession>A0A0C2IX07</accession>
<reference evidence="1 2" key="1">
    <citation type="journal article" date="2014" name="Genome Biol. Evol.">
        <title>The genome of the myxosporean Thelohanellus kitauei shows adaptations to nutrient acquisition within its fish host.</title>
        <authorList>
            <person name="Yang Y."/>
            <person name="Xiong J."/>
            <person name="Zhou Z."/>
            <person name="Huo F."/>
            <person name="Miao W."/>
            <person name="Ran C."/>
            <person name="Liu Y."/>
            <person name="Zhang J."/>
            <person name="Feng J."/>
            <person name="Wang M."/>
            <person name="Wang M."/>
            <person name="Wang L."/>
            <person name="Yao B."/>
        </authorList>
    </citation>
    <scope>NUCLEOTIDE SEQUENCE [LARGE SCALE GENOMIC DNA]</scope>
    <source>
        <strain evidence="1">Wuqing</strain>
    </source>
</reference>
<comment type="caution">
    <text evidence="1">The sequence shown here is derived from an EMBL/GenBank/DDBJ whole genome shotgun (WGS) entry which is preliminary data.</text>
</comment>
<evidence type="ECO:0000313" key="2">
    <source>
        <dbReference type="Proteomes" id="UP000031668"/>
    </source>
</evidence>
<evidence type="ECO:0000313" key="1">
    <source>
        <dbReference type="EMBL" id="KII61412.1"/>
    </source>
</evidence>
<gene>
    <name evidence="1" type="ORF">RF11_12827</name>
</gene>
<keyword evidence="2" id="KW-1185">Reference proteome</keyword>
<proteinExistence type="predicted"/>
<dbReference type="Proteomes" id="UP000031668">
    <property type="component" value="Unassembled WGS sequence"/>
</dbReference>